<feature type="transmembrane region" description="Helical" evidence="1">
    <location>
        <begin position="30"/>
        <end position="51"/>
    </location>
</feature>
<reference evidence="2 3" key="1">
    <citation type="submission" date="2019-06" db="EMBL/GenBank/DDBJ databases">
        <title>Sorghum-associated microbial communities from plants grown in Nebraska, USA.</title>
        <authorList>
            <person name="Schachtman D."/>
        </authorList>
    </citation>
    <scope>NUCLEOTIDE SEQUENCE [LARGE SCALE GENOMIC DNA]</scope>
    <source>
        <strain evidence="2 3">1225</strain>
    </source>
</reference>
<protein>
    <submittedName>
        <fullName evidence="2">Uncharacterized protein</fullName>
    </submittedName>
</protein>
<evidence type="ECO:0000313" key="3">
    <source>
        <dbReference type="Proteomes" id="UP000320653"/>
    </source>
</evidence>
<gene>
    <name evidence="2" type="ORF">FHW37_102912</name>
</gene>
<proteinExistence type="predicted"/>
<feature type="transmembrane region" description="Helical" evidence="1">
    <location>
        <begin position="89"/>
        <end position="109"/>
    </location>
</feature>
<evidence type="ECO:0000256" key="1">
    <source>
        <dbReference type="SAM" id="Phobius"/>
    </source>
</evidence>
<dbReference type="OrthoDB" id="10001125at2"/>
<keyword evidence="1" id="KW-0472">Membrane</keyword>
<keyword evidence="3" id="KW-1185">Reference proteome</keyword>
<dbReference type="AlphaFoldDB" id="A0A561R3U6"/>
<sequence>MEGDAAISSLGVLAAAAGWCFKAGFPIDHIMAAAFLVFWLGALLLLVILWVDHRDRTAAGKFKGIILDAHQRGFLKTYFSAGPGRIHGLVLLCCIAAYLVTMTIAMTVYDIRWESCQAVRLRSLQSQ</sequence>
<keyword evidence="1" id="KW-0812">Transmembrane</keyword>
<name>A0A561R3U6_9HYPH</name>
<dbReference type="RefSeq" id="WP_145635667.1">
    <property type="nucleotide sequence ID" value="NZ_VIWP01000002.1"/>
</dbReference>
<accession>A0A561R3U6</accession>
<evidence type="ECO:0000313" key="2">
    <source>
        <dbReference type="EMBL" id="TWF57269.1"/>
    </source>
</evidence>
<keyword evidence="1" id="KW-1133">Transmembrane helix</keyword>
<dbReference type="Proteomes" id="UP000320653">
    <property type="component" value="Unassembled WGS sequence"/>
</dbReference>
<organism evidence="2 3">
    <name type="scientific">Neorhizobium alkalisoli</name>
    <dbReference type="NCBI Taxonomy" id="528178"/>
    <lineage>
        <taxon>Bacteria</taxon>
        <taxon>Pseudomonadati</taxon>
        <taxon>Pseudomonadota</taxon>
        <taxon>Alphaproteobacteria</taxon>
        <taxon>Hyphomicrobiales</taxon>
        <taxon>Rhizobiaceae</taxon>
        <taxon>Rhizobium/Agrobacterium group</taxon>
        <taxon>Neorhizobium</taxon>
    </lineage>
</organism>
<comment type="caution">
    <text evidence="2">The sequence shown here is derived from an EMBL/GenBank/DDBJ whole genome shotgun (WGS) entry which is preliminary data.</text>
</comment>
<dbReference type="EMBL" id="VIWP01000002">
    <property type="protein sequence ID" value="TWF57269.1"/>
    <property type="molecule type" value="Genomic_DNA"/>
</dbReference>